<dbReference type="STRING" id="1612149.SAMN05216324_10495"/>
<dbReference type="RefSeq" id="WP_072408607.1">
    <property type="nucleotide sequence ID" value="NZ_FPKW01000004.1"/>
</dbReference>
<evidence type="ECO:0000313" key="1">
    <source>
        <dbReference type="EMBL" id="SFZ93031.1"/>
    </source>
</evidence>
<evidence type="ECO:0000313" key="2">
    <source>
        <dbReference type="Proteomes" id="UP000182034"/>
    </source>
</evidence>
<protein>
    <submittedName>
        <fullName evidence="1">Uncharacterized protein</fullName>
    </submittedName>
</protein>
<organism evidence="1 2">
    <name type="scientific">Chryseobacterium limigenitum</name>
    <dbReference type="NCBI Taxonomy" id="1612149"/>
    <lineage>
        <taxon>Bacteria</taxon>
        <taxon>Pseudomonadati</taxon>
        <taxon>Bacteroidota</taxon>
        <taxon>Flavobacteriia</taxon>
        <taxon>Flavobacteriales</taxon>
        <taxon>Weeksellaceae</taxon>
        <taxon>Chryseobacterium group</taxon>
        <taxon>Chryseobacterium</taxon>
    </lineage>
</organism>
<keyword evidence="2" id="KW-1185">Reference proteome</keyword>
<name>A0A1K2IKY7_9FLAO</name>
<proteinExistence type="predicted"/>
<gene>
    <name evidence="1" type="ORF">SAMN05216324_10495</name>
</gene>
<accession>A0A1K2IKY7</accession>
<dbReference type="OrthoDB" id="1260434at2"/>
<reference evidence="2" key="1">
    <citation type="submission" date="2016-10" db="EMBL/GenBank/DDBJ databases">
        <authorList>
            <person name="Varghese N."/>
            <person name="Submissions S."/>
        </authorList>
    </citation>
    <scope>NUCLEOTIDE SEQUENCE [LARGE SCALE GENOMIC DNA]</scope>
    <source>
        <strain evidence="2">SUR2</strain>
    </source>
</reference>
<sequence length="122" mass="13779">MEEIILLHDVISELLNEGYALDFDIMKSMLSGSTDTKKITNLNTSEFAIDKIYICYETEYDSEIIYVFAVSNTKHNIKGIATSISTVENDINFSEMMEKIKTGLKEISAFCFGKKSKKILGN</sequence>
<dbReference type="AlphaFoldDB" id="A0A1K2IKY7"/>
<dbReference type="EMBL" id="FPKW01000004">
    <property type="protein sequence ID" value="SFZ93031.1"/>
    <property type="molecule type" value="Genomic_DNA"/>
</dbReference>
<dbReference type="Proteomes" id="UP000182034">
    <property type="component" value="Unassembled WGS sequence"/>
</dbReference>